<evidence type="ECO:0000256" key="2">
    <source>
        <dbReference type="SAM" id="SignalP"/>
    </source>
</evidence>
<dbReference type="AlphaFoldDB" id="A0AAD7TVA2"/>
<reference evidence="3" key="1">
    <citation type="submission" date="2022-11" db="EMBL/GenBank/DDBJ databases">
        <title>Genome Sequence of Cubamyces cubensis.</title>
        <authorList>
            <person name="Buettner E."/>
        </authorList>
    </citation>
    <scope>NUCLEOTIDE SEQUENCE</scope>
    <source>
        <strain evidence="3">MPL-01</strain>
    </source>
</reference>
<feature type="signal peptide" evidence="2">
    <location>
        <begin position="1"/>
        <end position="16"/>
    </location>
</feature>
<feature type="chain" id="PRO_5042088598" evidence="2">
    <location>
        <begin position="17"/>
        <end position="149"/>
    </location>
</feature>
<keyword evidence="4" id="KW-1185">Reference proteome</keyword>
<keyword evidence="2" id="KW-0732">Signal</keyword>
<comment type="caution">
    <text evidence="3">The sequence shown here is derived from an EMBL/GenBank/DDBJ whole genome shotgun (WGS) entry which is preliminary data.</text>
</comment>
<accession>A0AAD7TVA2</accession>
<evidence type="ECO:0000256" key="1">
    <source>
        <dbReference type="SAM" id="MobiDB-lite"/>
    </source>
</evidence>
<organism evidence="3 4">
    <name type="scientific">Trametes cubensis</name>
    <dbReference type="NCBI Taxonomy" id="1111947"/>
    <lineage>
        <taxon>Eukaryota</taxon>
        <taxon>Fungi</taxon>
        <taxon>Dikarya</taxon>
        <taxon>Basidiomycota</taxon>
        <taxon>Agaricomycotina</taxon>
        <taxon>Agaricomycetes</taxon>
        <taxon>Polyporales</taxon>
        <taxon>Polyporaceae</taxon>
        <taxon>Trametes</taxon>
    </lineage>
</organism>
<gene>
    <name evidence="3" type="ORF">ONZ51_g6100</name>
</gene>
<sequence length="149" mass="15590">MKSILVLAALALSAFAQQATIVTPTAGSNITGGSAITIEVHQDMSGHVRAILICPLLFTGIRDGRRAGGRHPRLPHLARRAAALGLDPSEDGVGDIIYAGNFDPQRDPSQPQKGLFQDFAWAVPADLPGPGTAEPGALTGGWGERFDVE</sequence>
<evidence type="ECO:0000313" key="4">
    <source>
        <dbReference type="Proteomes" id="UP001215151"/>
    </source>
</evidence>
<name>A0AAD7TVA2_9APHY</name>
<protein>
    <submittedName>
        <fullName evidence="3">Uncharacterized protein</fullName>
    </submittedName>
</protein>
<dbReference type="Proteomes" id="UP001215151">
    <property type="component" value="Unassembled WGS sequence"/>
</dbReference>
<feature type="region of interest" description="Disordered" evidence="1">
    <location>
        <begin position="130"/>
        <end position="149"/>
    </location>
</feature>
<dbReference type="EMBL" id="JAPEVG010000141">
    <property type="protein sequence ID" value="KAJ8481266.1"/>
    <property type="molecule type" value="Genomic_DNA"/>
</dbReference>
<proteinExistence type="predicted"/>
<evidence type="ECO:0000313" key="3">
    <source>
        <dbReference type="EMBL" id="KAJ8481266.1"/>
    </source>
</evidence>